<evidence type="ECO:0000256" key="3">
    <source>
        <dbReference type="ARBA" id="ARBA00022801"/>
    </source>
</evidence>
<keyword evidence="7" id="KW-1185">Reference proteome</keyword>
<keyword evidence="4" id="KW-0443">Lipid metabolism</keyword>
<keyword evidence="2" id="KW-0808">Transferase</keyword>
<accession>A0A8C5TX79</accession>
<dbReference type="Proteomes" id="UP000694560">
    <property type="component" value="Unplaced"/>
</dbReference>
<dbReference type="AlphaFoldDB" id="A0A8C5TX79"/>
<dbReference type="Pfam" id="PF04970">
    <property type="entry name" value="LRAT"/>
    <property type="match status" value="1"/>
</dbReference>
<reference evidence="6" key="1">
    <citation type="submission" date="2025-08" db="UniProtKB">
        <authorList>
            <consortium name="Ensembl"/>
        </authorList>
    </citation>
    <scope>IDENTIFICATION</scope>
</reference>
<evidence type="ECO:0000256" key="4">
    <source>
        <dbReference type="ARBA" id="ARBA00023098"/>
    </source>
</evidence>
<sequence length="144" mass="16486">MHNADRAHDTSYPNPGDLIEIKRQGYQHWALYVGDGYVIHVTAAGKAGATTLTGKLKVKKELLKEVTGNDNWDVNNKHDWYGPPFHWRNHLERLGSNCEHFVTTLRYGEGSLTDTVKNIIIKVSQQHWSSCHICFYFLPVMMFG</sequence>
<evidence type="ECO:0000256" key="2">
    <source>
        <dbReference type="ARBA" id="ARBA00022679"/>
    </source>
</evidence>
<dbReference type="GO" id="GO:0016410">
    <property type="term" value="F:N-acyltransferase activity"/>
    <property type="evidence" value="ECO:0007669"/>
    <property type="project" value="TreeGrafter"/>
</dbReference>
<feature type="domain" description="LRAT" evidence="5">
    <location>
        <begin position="18"/>
        <end position="114"/>
    </location>
</feature>
<dbReference type="GO" id="GO:0070292">
    <property type="term" value="P:N-acylphosphatidylethanolamine metabolic process"/>
    <property type="evidence" value="ECO:0007669"/>
    <property type="project" value="TreeGrafter"/>
</dbReference>
<comment type="similarity">
    <text evidence="1">Belongs to the H-rev107 family.</text>
</comment>
<evidence type="ECO:0000259" key="5">
    <source>
        <dbReference type="PROSITE" id="PS51934"/>
    </source>
</evidence>
<keyword evidence="3" id="KW-0378">Hydrolase</keyword>
<dbReference type="Gene3D" id="3.90.1720.10">
    <property type="entry name" value="endopeptidase domain like (from Nostoc punctiforme)"/>
    <property type="match status" value="1"/>
</dbReference>
<organism evidence="6 7">
    <name type="scientific">Malurus cyaneus samueli</name>
    <dbReference type="NCBI Taxonomy" id="2593467"/>
    <lineage>
        <taxon>Eukaryota</taxon>
        <taxon>Metazoa</taxon>
        <taxon>Chordata</taxon>
        <taxon>Craniata</taxon>
        <taxon>Vertebrata</taxon>
        <taxon>Euteleostomi</taxon>
        <taxon>Archelosauria</taxon>
        <taxon>Archosauria</taxon>
        <taxon>Dinosauria</taxon>
        <taxon>Saurischia</taxon>
        <taxon>Theropoda</taxon>
        <taxon>Coelurosauria</taxon>
        <taxon>Aves</taxon>
        <taxon>Neognathae</taxon>
        <taxon>Neoaves</taxon>
        <taxon>Telluraves</taxon>
        <taxon>Australaves</taxon>
        <taxon>Passeriformes</taxon>
        <taxon>Meliphagoidea</taxon>
        <taxon>Maluridae</taxon>
        <taxon>Malurus</taxon>
    </lineage>
</organism>
<dbReference type="PANTHER" id="PTHR13943">
    <property type="entry name" value="HRAS-LIKE SUPPRESSOR - RELATED"/>
    <property type="match status" value="1"/>
</dbReference>
<reference evidence="6" key="2">
    <citation type="submission" date="2025-09" db="UniProtKB">
        <authorList>
            <consortium name="Ensembl"/>
        </authorList>
    </citation>
    <scope>IDENTIFICATION</scope>
</reference>
<evidence type="ECO:0000256" key="1">
    <source>
        <dbReference type="ARBA" id="ARBA00007824"/>
    </source>
</evidence>
<dbReference type="InterPro" id="IPR051496">
    <property type="entry name" value="H-rev107_PLA/AT"/>
</dbReference>
<dbReference type="GO" id="GO:0004623">
    <property type="term" value="F:phospholipase A2 activity"/>
    <property type="evidence" value="ECO:0007669"/>
    <property type="project" value="TreeGrafter"/>
</dbReference>
<dbReference type="InterPro" id="IPR007053">
    <property type="entry name" value="LRAT_dom"/>
</dbReference>
<proteinExistence type="inferred from homology"/>
<protein>
    <recommendedName>
        <fullName evidence="5">LRAT domain-containing protein</fullName>
    </recommendedName>
</protein>
<dbReference type="PROSITE" id="PS51934">
    <property type="entry name" value="LRAT"/>
    <property type="match status" value="1"/>
</dbReference>
<dbReference type="GO" id="GO:0005737">
    <property type="term" value="C:cytoplasm"/>
    <property type="evidence" value="ECO:0007669"/>
    <property type="project" value="TreeGrafter"/>
</dbReference>
<dbReference type="PANTHER" id="PTHR13943:SF31">
    <property type="entry name" value="PHOSPHOLIPASE A AND ACYLTRANSFERASE 3"/>
    <property type="match status" value="1"/>
</dbReference>
<dbReference type="GO" id="GO:0008970">
    <property type="term" value="F:phospholipase A1 activity"/>
    <property type="evidence" value="ECO:0007669"/>
    <property type="project" value="TreeGrafter"/>
</dbReference>
<evidence type="ECO:0000313" key="6">
    <source>
        <dbReference type="Ensembl" id="ENSMCSP00000014177.1"/>
    </source>
</evidence>
<name>A0A8C5TX79_9PASS</name>
<dbReference type="OrthoDB" id="421951at2759"/>
<dbReference type="Ensembl" id="ENSMCST00000014543.1">
    <property type="protein sequence ID" value="ENSMCSP00000014177.1"/>
    <property type="gene ID" value="ENSMCSG00000010005.1"/>
</dbReference>
<evidence type="ECO:0000313" key="7">
    <source>
        <dbReference type="Proteomes" id="UP000694560"/>
    </source>
</evidence>